<dbReference type="PANTHER" id="PTHR34700">
    <property type="entry name" value="POTASSIUM BINDING PROTEIN KBP"/>
    <property type="match status" value="1"/>
</dbReference>
<dbReference type="SUPFAM" id="SSF54106">
    <property type="entry name" value="LysM domain"/>
    <property type="match status" value="1"/>
</dbReference>
<accession>A0ABY7YYM5</accession>
<feature type="compositionally biased region" description="Low complexity" evidence="1">
    <location>
        <begin position="73"/>
        <end position="91"/>
    </location>
</feature>
<evidence type="ECO:0000259" key="2">
    <source>
        <dbReference type="PROSITE" id="PS51782"/>
    </source>
</evidence>
<gene>
    <name evidence="3" type="ORF">PSQ90_02400</name>
</gene>
<dbReference type="PANTHER" id="PTHR34700:SF4">
    <property type="entry name" value="PHAGE-LIKE ELEMENT PBSX PROTEIN XKDP"/>
    <property type="match status" value="1"/>
</dbReference>
<keyword evidence="4" id="KW-1185">Reference proteome</keyword>
<dbReference type="InterPro" id="IPR036779">
    <property type="entry name" value="LysM_dom_sf"/>
</dbReference>
<dbReference type="Pfam" id="PF01476">
    <property type="entry name" value="LysM"/>
    <property type="match status" value="1"/>
</dbReference>
<evidence type="ECO:0000256" key="1">
    <source>
        <dbReference type="SAM" id="MobiDB-lite"/>
    </source>
</evidence>
<dbReference type="Gene3D" id="3.10.350.10">
    <property type="entry name" value="LysM domain"/>
    <property type="match status" value="1"/>
</dbReference>
<feature type="compositionally biased region" description="Low complexity" evidence="1">
    <location>
        <begin position="302"/>
        <end position="320"/>
    </location>
</feature>
<name>A0ABY7YYM5_9HYPH</name>
<dbReference type="RefSeq" id="WP_282211851.1">
    <property type="nucleotide sequence ID" value="NZ_CP118247.1"/>
</dbReference>
<feature type="region of interest" description="Disordered" evidence="1">
    <location>
        <begin position="246"/>
        <end position="353"/>
    </location>
</feature>
<protein>
    <submittedName>
        <fullName evidence="3">LysM peptidoglycan-binding domain-containing protein</fullName>
    </submittedName>
</protein>
<proteinExistence type="predicted"/>
<feature type="compositionally biased region" description="Low complexity" evidence="1">
    <location>
        <begin position="99"/>
        <end position="137"/>
    </location>
</feature>
<feature type="domain" description="LysM" evidence="2">
    <location>
        <begin position="373"/>
        <end position="422"/>
    </location>
</feature>
<reference evidence="3 4" key="1">
    <citation type="submission" date="2023-02" db="EMBL/GenBank/DDBJ databases">
        <title>Devosia chondri sp. nov., isolated from the phycosphere of marine algae.</title>
        <authorList>
            <person name="Kim J.M."/>
            <person name="Lee J.K."/>
            <person name="Choi B.J."/>
            <person name="Bayburt H."/>
            <person name="Jeon C.O."/>
        </authorList>
    </citation>
    <scope>NUCLEOTIDE SEQUENCE [LARGE SCALE GENOMIC DNA]</scope>
    <source>
        <strain evidence="3 4">G2-5</strain>
    </source>
</reference>
<dbReference type="PROSITE" id="PS51782">
    <property type="entry name" value="LYSM"/>
    <property type="match status" value="1"/>
</dbReference>
<dbReference type="SMART" id="SM00257">
    <property type="entry name" value="LysM"/>
    <property type="match status" value="1"/>
</dbReference>
<evidence type="ECO:0000313" key="4">
    <source>
        <dbReference type="Proteomes" id="UP001222118"/>
    </source>
</evidence>
<dbReference type="InterPro" id="IPR018392">
    <property type="entry name" value="LysM"/>
</dbReference>
<feature type="compositionally biased region" description="Polar residues" evidence="1">
    <location>
        <begin position="289"/>
        <end position="301"/>
    </location>
</feature>
<dbReference type="Proteomes" id="UP001222118">
    <property type="component" value="Chromosome"/>
</dbReference>
<dbReference type="EMBL" id="CP118247">
    <property type="protein sequence ID" value="WDR06337.1"/>
    <property type="molecule type" value="Genomic_DNA"/>
</dbReference>
<evidence type="ECO:0000313" key="3">
    <source>
        <dbReference type="EMBL" id="WDR06337.1"/>
    </source>
</evidence>
<dbReference type="InterPro" id="IPR052196">
    <property type="entry name" value="Bact_Kbp"/>
</dbReference>
<feature type="compositionally biased region" description="Low complexity" evidence="1">
    <location>
        <begin position="1"/>
        <end position="27"/>
    </location>
</feature>
<dbReference type="CDD" id="cd00118">
    <property type="entry name" value="LysM"/>
    <property type="match status" value="1"/>
</dbReference>
<organism evidence="3 4">
    <name type="scientific">Devosia rhodophyticola</name>
    <dbReference type="NCBI Taxonomy" id="3026423"/>
    <lineage>
        <taxon>Bacteria</taxon>
        <taxon>Pseudomonadati</taxon>
        <taxon>Pseudomonadota</taxon>
        <taxon>Alphaproteobacteria</taxon>
        <taxon>Hyphomicrobiales</taxon>
        <taxon>Devosiaceae</taxon>
        <taxon>Devosia</taxon>
    </lineage>
</organism>
<feature type="region of interest" description="Disordered" evidence="1">
    <location>
        <begin position="1"/>
        <end position="137"/>
    </location>
</feature>
<sequence length="428" mass="43321">MVSEPAVPDTAPAPETTTGAETPAVTPSTEPGAVSVPLVPSTDTAVDDQGTVVASTTEPVQTPETPPRPASQSAVASAEPTPTAEPTMETSDATTSQPAAELATPDAATATQPVPPVSDTATPTATATAPEAPEAAEPVVPATTAIAEVQPTIDAIEIDGDRTFIAGGGPDGATVRLYVDDQFVADTTVEDGRWLVEAGKVLTKPSQRIRVDILKSGSAAVTARAEVDFKVDLPDAADAPVAVATNDQPVATPTPLVEAPTPPVATANADTASVPTPEPAQPEQAGTEAPSSAVATETDASTAPVATAEPAAAVPETTATDQSTPANVAVAPTEQASPSVEQATAEPASTEPEVPTLVGTAVGGPENQRFASGKVIIRRGDNLWTIARRVYGAGIKYTTIYDANTDQIRDPDRIYPGQVFALPEGEAQ</sequence>